<keyword evidence="4" id="KW-0804">Transcription</keyword>
<dbReference type="GO" id="GO:0003677">
    <property type="term" value="F:DNA binding"/>
    <property type="evidence" value="ECO:0007669"/>
    <property type="project" value="UniProtKB-KW"/>
</dbReference>
<evidence type="ECO:0000256" key="3">
    <source>
        <dbReference type="ARBA" id="ARBA00023125"/>
    </source>
</evidence>
<evidence type="ECO:0000256" key="5">
    <source>
        <dbReference type="ARBA" id="ARBA00023242"/>
    </source>
</evidence>
<dbReference type="SUPFAM" id="SSF101936">
    <property type="entry name" value="DNA-binding pseudobarrel domain"/>
    <property type="match status" value="1"/>
</dbReference>
<dbReference type="EMBL" id="JAUHHV010000008">
    <property type="protein sequence ID" value="KAK1414899.1"/>
    <property type="molecule type" value="Genomic_DNA"/>
</dbReference>
<evidence type="ECO:0008006" key="8">
    <source>
        <dbReference type="Google" id="ProtNLM"/>
    </source>
</evidence>
<evidence type="ECO:0000313" key="7">
    <source>
        <dbReference type="Proteomes" id="UP001229421"/>
    </source>
</evidence>
<dbReference type="InterPro" id="IPR015300">
    <property type="entry name" value="DNA-bd_pseudobarrel_sf"/>
</dbReference>
<dbReference type="Gene3D" id="2.40.330.10">
    <property type="entry name" value="DNA-binding pseudobarrel domain"/>
    <property type="match status" value="1"/>
</dbReference>
<dbReference type="GO" id="GO:0005634">
    <property type="term" value="C:nucleus"/>
    <property type="evidence" value="ECO:0007669"/>
    <property type="project" value="UniProtKB-SubCell"/>
</dbReference>
<comment type="caution">
    <text evidence="6">The sequence shown here is derived from an EMBL/GenBank/DDBJ whole genome shotgun (WGS) entry which is preliminary data.</text>
</comment>
<proteinExistence type="predicted"/>
<keyword evidence="3" id="KW-0238">DNA-binding</keyword>
<reference evidence="6" key="1">
    <citation type="journal article" date="2023" name="bioRxiv">
        <title>Improved chromosome-level genome assembly for marigold (Tagetes erecta).</title>
        <authorList>
            <person name="Jiang F."/>
            <person name="Yuan L."/>
            <person name="Wang S."/>
            <person name="Wang H."/>
            <person name="Xu D."/>
            <person name="Wang A."/>
            <person name="Fan W."/>
        </authorList>
    </citation>
    <scope>NUCLEOTIDE SEQUENCE</scope>
    <source>
        <strain evidence="6">WSJ</strain>
        <tissue evidence="6">Leaf</tissue>
    </source>
</reference>
<sequence length="136" mass="16170">MAYSFFVTYNSSNDIKLELPQGFTQIFVSQKIEVGYVRIKRTTHIGWDIYLEYKNSSFYFFENWKAIFRHLCLKKLCIVVFKYVAKQAFKIRFYQNNQDLSIGNSFYHVLRHISVDSILSPTFLKSTSQIKSHKIN</sequence>
<evidence type="ECO:0000256" key="1">
    <source>
        <dbReference type="ARBA" id="ARBA00004123"/>
    </source>
</evidence>
<name>A0AAD8K315_TARER</name>
<dbReference type="AlphaFoldDB" id="A0AAD8K315"/>
<keyword evidence="5" id="KW-0539">Nucleus</keyword>
<evidence type="ECO:0000313" key="6">
    <source>
        <dbReference type="EMBL" id="KAK1414899.1"/>
    </source>
</evidence>
<organism evidence="6 7">
    <name type="scientific">Tagetes erecta</name>
    <name type="common">African marigold</name>
    <dbReference type="NCBI Taxonomy" id="13708"/>
    <lineage>
        <taxon>Eukaryota</taxon>
        <taxon>Viridiplantae</taxon>
        <taxon>Streptophyta</taxon>
        <taxon>Embryophyta</taxon>
        <taxon>Tracheophyta</taxon>
        <taxon>Spermatophyta</taxon>
        <taxon>Magnoliopsida</taxon>
        <taxon>eudicotyledons</taxon>
        <taxon>Gunneridae</taxon>
        <taxon>Pentapetalae</taxon>
        <taxon>asterids</taxon>
        <taxon>campanulids</taxon>
        <taxon>Asterales</taxon>
        <taxon>Asteraceae</taxon>
        <taxon>Asteroideae</taxon>
        <taxon>Heliantheae alliance</taxon>
        <taxon>Tageteae</taxon>
        <taxon>Tagetes</taxon>
    </lineage>
</organism>
<gene>
    <name evidence="6" type="ORF">QVD17_30661</name>
</gene>
<comment type="subcellular location">
    <subcellularLocation>
        <location evidence="1">Nucleus</location>
    </subcellularLocation>
</comment>
<accession>A0AAD8K315</accession>
<dbReference type="Proteomes" id="UP001229421">
    <property type="component" value="Unassembled WGS sequence"/>
</dbReference>
<evidence type="ECO:0000256" key="4">
    <source>
        <dbReference type="ARBA" id="ARBA00023163"/>
    </source>
</evidence>
<protein>
    <recommendedName>
        <fullName evidence="8">TF-B3 domain-containing protein</fullName>
    </recommendedName>
</protein>
<keyword evidence="7" id="KW-1185">Reference proteome</keyword>
<evidence type="ECO:0000256" key="2">
    <source>
        <dbReference type="ARBA" id="ARBA00023015"/>
    </source>
</evidence>
<keyword evidence="2" id="KW-0805">Transcription regulation</keyword>